<evidence type="ECO:0000256" key="1">
    <source>
        <dbReference type="SAM" id="Phobius"/>
    </source>
</evidence>
<dbReference type="EMBL" id="JYDI01000807">
    <property type="protein sequence ID" value="KRY43950.1"/>
    <property type="molecule type" value="Genomic_DNA"/>
</dbReference>
<proteinExistence type="predicted"/>
<evidence type="ECO:0000313" key="2">
    <source>
        <dbReference type="EMBL" id="KRY43950.1"/>
    </source>
</evidence>
<accession>A0A0V1CNM1</accession>
<feature type="non-terminal residue" evidence="3">
    <location>
        <position position="1"/>
    </location>
</feature>
<feature type="transmembrane region" description="Helical" evidence="1">
    <location>
        <begin position="138"/>
        <end position="156"/>
    </location>
</feature>
<evidence type="ECO:0000313" key="3">
    <source>
        <dbReference type="EMBL" id="KRY50905.1"/>
    </source>
</evidence>
<feature type="non-terminal residue" evidence="3">
    <location>
        <position position="157"/>
    </location>
</feature>
<keyword evidence="1" id="KW-0472">Membrane</keyword>
<keyword evidence="1" id="KW-1133">Transmembrane helix</keyword>
<gene>
    <name evidence="3" type="ORF">T03_11207</name>
    <name evidence="2" type="ORF">T03_13024</name>
</gene>
<evidence type="ECO:0000313" key="4">
    <source>
        <dbReference type="Proteomes" id="UP000054653"/>
    </source>
</evidence>
<name>A0A0V1CNM1_TRIBR</name>
<dbReference type="EMBL" id="JYDI01000138">
    <property type="protein sequence ID" value="KRY50905.1"/>
    <property type="molecule type" value="Genomic_DNA"/>
</dbReference>
<dbReference type="Proteomes" id="UP000054653">
    <property type="component" value="Unassembled WGS sequence"/>
</dbReference>
<keyword evidence="4" id="KW-1185">Reference proteome</keyword>
<keyword evidence="1" id="KW-0812">Transmembrane</keyword>
<reference evidence="3 4" key="1">
    <citation type="submission" date="2015-01" db="EMBL/GenBank/DDBJ databases">
        <title>Evolution of Trichinella species and genotypes.</title>
        <authorList>
            <person name="Korhonen P.K."/>
            <person name="Edoardo P."/>
            <person name="Giuseppe L.R."/>
            <person name="Gasser R.B."/>
        </authorList>
    </citation>
    <scope>NUCLEOTIDE SEQUENCE [LARGE SCALE GENOMIC DNA]</scope>
    <source>
        <strain evidence="3">ISS120</strain>
    </source>
</reference>
<organism evidence="3 4">
    <name type="scientific">Trichinella britovi</name>
    <name type="common">Parasitic roundworm</name>
    <dbReference type="NCBI Taxonomy" id="45882"/>
    <lineage>
        <taxon>Eukaryota</taxon>
        <taxon>Metazoa</taxon>
        <taxon>Ecdysozoa</taxon>
        <taxon>Nematoda</taxon>
        <taxon>Enoplea</taxon>
        <taxon>Dorylaimia</taxon>
        <taxon>Trichinellida</taxon>
        <taxon>Trichinellidae</taxon>
        <taxon>Trichinella</taxon>
    </lineage>
</organism>
<dbReference type="AlphaFoldDB" id="A0A0V1CNM1"/>
<comment type="caution">
    <text evidence="3">The sequence shown here is derived from an EMBL/GenBank/DDBJ whole genome shotgun (WGS) entry which is preliminary data.</text>
</comment>
<sequence>IFNASFQLILNTSAILGTSDADDEEVSISVFLFRDDCINIIQFTLISNTVQFPERSNYLPVDIPSVKGKWPYRYVSELPLRYVKTIEDVWIRYTMCHNDDGNTSSRHSMISYGLRHLMVSLLVPSGVSSPGNKGIHKLLVCVSLVWLITMLLVIMAL</sequence>
<protein>
    <submittedName>
        <fullName evidence="3">Uncharacterized protein</fullName>
    </submittedName>
</protein>